<keyword evidence="3" id="KW-1185">Reference proteome</keyword>
<organism evidence="2 3">
    <name type="scientific">Wolfiporia cocos (strain MD-104)</name>
    <name type="common">Brown rot fungus</name>
    <dbReference type="NCBI Taxonomy" id="742152"/>
    <lineage>
        <taxon>Eukaryota</taxon>
        <taxon>Fungi</taxon>
        <taxon>Dikarya</taxon>
        <taxon>Basidiomycota</taxon>
        <taxon>Agaricomycotina</taxon>
        <taxon>Agaricomycetes</taxon>
        <taxon>Polyporales</taxon>
        <taxon>Phaeolaceae</taxon>
        <taxon>Wolfiporia</taxon>
    </lineage>
</organism>
<dbReference type="EMBL" id="KB467832">
    <property type="protein sequence ID" value="PCH34814.1"/>
    <property type="molecule type" value="Genomic_DNA"/>
</dbReference>
<gene>
    <name evidence="2" type="ORF">WOLCODRAFT_19599</name>
</gene>
<dbReference type="STRING" id="742152.A0A2H3JDP0"/>
<name>A0A2H3JDP0_WOLCO</name>
<evidence type="ECO:0000256" key="1">
    <source>
        <dbReference type="SAM" id="Coils"/>
    </source>
</evidence>
<proteinExistence type="predicted"/>
<sequence>MEGEEVLKMAKVEALQATEVLQDELRDMRDEWTQHEQEIITGWQESTSMLWEQCSRIAEEAEMSRDVMHREWEECAALEAERDVECATFTVEREKERIMLEAEREEGCAAFEVQMARECATFEAQITMEHAAFREEREREHAAFEVEREAWRAKLASQNARLKQQNAMMRKQAYRIPGQKHWAAERSAECTLKNAWKKGGLQCKLQFKTKGIIPEKTCSLVRDLVDNGVPTSQVNKTIKAVAEASGVPVEGSLSKCSVGRIKLEGYVASKIQIVDDISQAEGITLSGDGTTHKHINYESCHIYINNGNSHNHTSEVQLEGWKAITSDIYETYNASLHGQQNPQDVRSFPTKVTGANTDHAEDQKKLITLIRDHQEELLPILQEESMHTIQAAGRSDAWSQMSESDQDRLHQVTLKQIIEQLSDKQYAALPEDEKQRKGAFVWGGCCMHKDLNAVKGGNASMVAFWTKAGLTGPILLMNRENADAATSGDSVARSRAEDVSEGGGIKTTKLGGAIFRHRDDKKGQQDSLQIFFEASSAVGAMVHFPDTSNTRYQSHCAAAEELLVHLPLYIQFLEAVHDKKDNHTFNHMEANLFKALHDIPTLTELAVLALYSQAICHPYLREVQGPDQEHTNFLDLGPLHNRVKSHCHNIAMNPLILLAPDASYSMGALDGNPWQRPEVIYTIHRLQPQLLHLSEVLTEFCKGALATWERFTNEFAEGGVINSLSVAEQKKD</sequence>
<dbReference type="AlphaFoldDB" id="A0A2H3JDP0"/>
<feature type="coiled-coil region" evidence="1">
    <location>
        <begin position="11"/>
        <end position="38"/>
    </location>
</feature>
<dbReference type="Proteomes" id="UP000218811">
    <property type="component" value="Unassembled WGS sequence"/>
</dbReference>
<accession>A0A2H3JDP0</accession>
<dbReference type="OMA" id="NICHAAS"/>
<evidence type="ECO:0000313" key="2">
    <source>
        <dbReference type="EMBL" id="PCH34814.1"/>
    </source>
</evidence>
<reference evidence="2 3" key="1">
    <citation type="journal article" date="2012" name="Science">
        <title>The Paleozoic origin of enzymatic lignin decomposition reconstructed from 31 fungal genomes.</title>
        <authorList>
            <person name="Floudas D."/>
            <person name="Binder M."/>
            <person name="Riley R."/>
            <person name="Barry K."/>
            <person name="Blanchette R.A."/>
            <person name="Henrissat B."/>
            <person name="Martinez A.T."/>
            <person name="Otillar R."/>
            <person name="Spatafora J.W."/>
            <person name="Yadav J.S."/>
            <person name="Aerts A."/>
            <person name="Benoit I."/>
            <person name="Boyd A."/>
            <person name="Carlson A."/>
            <person name="Copeland A."/>
            <person name="Coutinho P.M."/>
            <person name="de Vries R.P."/>
            <person name="Ferreira P."/>
            <person name="Findley K."/>
            <person name="Foster B."/>
            <person name="Gaskell J."/>
            <person name="Glotzer D."/>
            <person name="Gorecki P."/>
            <person name="Heitman J."/>
            <person name="Hesse C."/>
            <person name="Hori C."/>
            <person name="Igarashi K."/>
            <person name="Jurgens J.A."/>
            <person name="Kallen N."/>
            <person name="Kersten P."/>
            <person name="Kohler A."/>
            <person name="Kuees U."/>
            <person name="Kumar T.K.A."/>
            <person name="Kuo A."/>
            <person name="LaButti K."/>
            <person name="Larrondo L.F."/>
            <person name="Lindquist E."/>
            <person name="Ling A."/>
            <person name="Lombard V."/>
            <person name="Lucas S."/>
            <person name="Lundell T."/>
            <person name="Martin R."/>
            <person name="McLaughlin D.J."/>
            <person name="Morgenstern I."/>
            <person name="Morin E."/>
            <person name="Murat C."/>
            <person name="Nagy L.G."/>
            <person name="Nolan M."/>
            <person name="Ohm R.A."/>
            <person name="Patyshakuliyeva A."/>
            <person name="Rokas A."/>
            <person name="Ruiz-Duenas F.J."/>
            <person name="Sabat G."/>
            <person name="Salamov A."/>
            <person name="Samejima M."/>
            <person name="Schmutz J."/>
            <person name="Slot J.C."/>
            <person name="St John F."/>
            <person name="Stenlid J."/>
            <person name="Sun H."/>
            <person name="Sun S."/>
            <person name="Syed K."/>
            <person name="Tsang A."/>
            <person name="Wiebenga A."/>
            <person name="Young D."/>
            <person name="Pisabarro A."/>
            <person name="Eastwood D.C."/>
            <person name="Martin F."/>
            <person name="Cullen D."/>
            <person name="Grigoriev I.V."/>
            <person name="Hibbett D.S."/>
        </authorList>
    </citation>
    <scope>NUCLEOTIDE SEQUENCE [LARGE SCALE GENOMIC DNA]</scope>
    <source>
        <strain evidence="2 3">MD-104</strain>
    </source>
</reference>
<keyword evidence="1" id="KW-0175">Coiled coil</keyword>
<protein>
    <submittedName>
        <fullName evidence="2">Uncharacterized protein</fullName>
    </submittedName>
</protein>
<evidence type="ECO:0000313" key="3">
    <source>
        <dbReference type="Proteomes" id="UP000218811"/>
    </source>
</evidence>
<dbReference type="OrthoDB" id="3236156at2759"/>